<proteinExistence type="predicted"/>
<keyword evidence="4" id="KW-1185">Reference proteome</keyword>
<sequence length="255" mass="27249">MKKLGVTSLALALTLGLAACGNSEKNSSESSETSSPDTKPVSQQEASVKVTDKVFYTWENESIGDIPQIVAYAALKNTGKTSVDVRNTKLTYLDKDGGVLQSTSASQTLIPSIAPSMIAPGETAYLAISEDVGETFKDVTDIEVEVSPEPIDFGLNTLKAENVKVVKTDDWGGDIHVTGYLKNSIDQEAPTVEAAAGLYDKNNKFIGAIFPGTDHQISLQAKDKTSFQLGVPSFPSDKVKDVDHAEIQAMAVKFE</sequence>
<reference evidence="4" key="2">
    <citation type="submission" date="2015-06" db="EMBL/GenBank/DDBJ databases">
        <title>Genome Sequence of Bacillus endophyticus and Analysis of its Companion Mechanism in the Ketogulonigenium vulgare-Bacillus strain Consortium.</title>
        <authorList>
            <person name="Jia N."/>
            <person name="Du J."/>
            <person name="Ding M.-Z."/>
            <person name="Gao F."/>
            <person name="Yuan Y.-J."/>
        </authorList>
    </citation>
    <scope>NUCLEOTIDE SEQUENCE [LARGE SCALE GENOMIC DNA]</scope>
    <source>
        <strain evidence="4">Hbe603</strain>
    </source>
</reference>
<evidence type="ECO:0000256" key="1">
    <source>
        <dbReference type="SAM" id="MobiDB-lite"/>
    </source>
</evidence>
<feature type="chain" id="PRO_5038485429" description="Lipoprotein" evidence="2">
    <location>
        <begin position="19"/>
        <end position="255"/>
    </location>
</feature>
<evidence type="ECO:0000313" key="3">
    <source>
        <dbReference type="EMBL" id="AKO92671.1"/>
    </source>
</evidence>
<feature type="signal peptide" evidence="2">
    <location>
        <begin position="1"/>
        <end position="18"/>
    </location>
</feature>
<organism evidence="3 4">
    <name type="scientific">Priestia filamentosa</name>
    <dbReference type="NCBI Taxonomy" id="1402861"/>
    <lineage>
        <taxon>Bacteria</taxon>
        <taxon>Bacillati</taxon>
        <taxon>Bacillota</taxon>
        <taxon>Bacilli</taxon>
        <taxon>Bacillales</taxon>
        <taxon>Bacillaceae</taxon>
        <taxon>Priestia</taxon>
    </lineage>
</organism>
<dbReference type="PATRIC" id="fig|135735.6.peg.2417"/>
<feature type="compositionally biased region" description="Low complexity" evidence="1">
    <location>
        <begin position="21"/>
        <end position="35"/>
    </location>
</feature>
<dbReference type="AlphaFoldDB" id="A0A0H4KIQ6"/>
<dbReference type="OrthoDB" id="2843897at2"/>
<dbReference type="Proteomes" id="UP000036202">
    <property type="component" value="Chromosome"/>
</dbReference>
<name>A0A0H4KIQ6_9BACI</name>
<evidence type="ECO:0008006" key="5">
    <source>
        <dbReference type="Google" id="ProtNLM"/>
    </source>
</evidence>
<dbReference type="RefSeq" id="WP_046217233.1">
    <property type="nucleotide sequence ID" value="NZ_CP011974.1"/>
</dbReference>
<feature type="compositionally biased region" description="Polar residues" evidence="1">
    <location>
        <begin position="36"/>
        <end position="45"/>
    </location>
</feature>
<keyword evidence="2" id="KW-0732">Signal</keyword>
<dbReference type="KEGG" id="beo:BEH_11545"/>
<dbReference type="PROSITE" id="PS51257">
    <property type="entry name" value="PROKAR_LIPOPROTEIN"/>
    <property type="match status" value="1"/>
</dbReference>
<protein>
    <recommendedName>
        <fullName evidence="5">Lipoprotein</fullName>
    </recommendedName>
</protein>
<feature type="region of interest" description="Disordered" evidence="1">
    <location>
        <begin position="21"/>
        <end position="45"/>
    </location>
</feature>
<gene>
    <name evidence="3" type="ORF">BEH_11545</name>
</gene>
<dbReference type="EMBL" id="CP011974">
    <property type="protein sequence ID" value="AKO92671.1"/>
    <property type="molecule type" value="Genomic_DNA"/>
</dbReference>
<evidence type="ECO:0000256" key="2">
    <source>
        <dbReference type="SAM" id="SignalP"/>
    </source>
</evidence>
<evidence type="ECO:0000313" key="4">
    <source>
        <dbReference type="Proteomes" id="UP000036202"/>
    </source>
</evidence>
<reference evidence="3 4" key="1">
    <citation type="journal article" date="2015" name="PLoS ONE">
        <title>Genome Sequence of Bacillus endophyticus and Analysis of Its Companion Mechanism in the Ketogulonigenium vulgare-Bacillus Strain Consortium.</title>
        <authorList>
            <person name="Jia N."/>
            <person name="Du J."/>
            <person name="Ding M.Z."/>
            <person name="Gao F."/>
            <person name="Yuan Y.J."/>
        </authorList>
    </citation>
    <scope>NUCLEOTIDE SEQUENCE [LARGE SCALE GENOMIC DNA]</scope>
    <source>
        <strain evidence="3 4">Hbe603</strain>
    </source>
</reference>
<accession>A0A0H4KIQ6</accession>